<feature type="compositionally biased region" description="Basic and acidic residues" evidence="1">
    <location>
        <begin position="211"/>
        <end position="229"/>
    </location>
</feature>
<evidence type="ECO:0000256" key="2">
    <source>
        <dbReference type="SAM" id="Phobius"/>
    </source>
</evidence>
<evidence type="ECO:0000256" key="1">
    <source>
        <dbReference type="SAM" id="MobiDB-lite"/>
    </source>
</evidence>
<evidence type="ECO:0000313" key="3">
    <source>
        <dbReference type="EMBL" id="RZU20045.1"/>
    </source>
</evidence>
<feature type="transmembrane region" description="Helical" evidence="2">
    <location>
        <begin position="20"/>
        <end position="43"/>
    </location>
</feature>
<reference evidence="3 4" key="1">
    <citation type="journal article" date="2015" name="Stand. Genomic Sci.">
        <title>Genomic Encyclopedia of Bacterial and Archaeal Type Strains, Phase III: the genomes of soil and plant-associated and newly described type strains.</title>
        <authorList>
            <person name="Whitman W.B."/>
            <person name="Woyke T."/>
            <person name="Klenk H.P."/>
            <person name="Zhou Y."/>
            <person name="Lilburn T.G."/>
            <person name="Beck B.J."/>
            <person name="De Vos P."/>
            <person name="Vandamme P."/>
            <person name="Eisen J.A."/>
            <person name="Garrity G."/>
            <person name="Hugenholtz P."/>
            <person name="Kyrpides N.C."/>
        </authorList>
    </citation>
    <scope>NUCLEOTIDE SEQUENCE [LARGE SCALE GENOMIC DNA]</scope>
    <source>
        <strain evidence="3 4">VKM Ac-2540</strain>
    </source>
</reference>
<comment type="caution">
    <text evidence="3">The sequence shown here is derived from an EMBL/GenBank/DDBJ whole genome shotgun (WGS) entry which is preliminary data.</text>
</comment>
<dbReference type="RefSeq" id="WP_130442361.1">
    <property type="nucleotide sequence ID" value="NZ_SHKR01000011.1"/>
</dbReference>
<keyword evidence="2" id="KW-0812">Transmembrane</keyword>
<dbReference type="OrthoDB" id="10011299at2"/>
<proteinExistence type="predicted"/>
<accession>A0A4Q7XB89</accession>
<evidence type="ECO:0000313" key="4">
    <source>
        <dbReference type="Proteomes" id="UP000292027"/>
    </source>
</evidence>
<keyword evidence="2" id="KW-0472">Membrane</keyword>
<dbReference type="Proteomes" id="UP000292027">
    <property type="component" value="Unassembled WGS sequence"/>
</dbReference>
<gene>
    <name evidence="3" type="ORF">EV645_2266</name>
</gene>
<dbReference type="AlphaFoldDB" id="A0A4Q7XB89"/>
<organism evidence="3 4">
    <name type="scientific">Kribbella rubisoli</name>
    <dbReference type="NCBI Taxonomy" id="3075929"/>
    <lineage>
        <taxon>Bacteria</taxon>
        <taxon>Bacillati</taxon>
        <taxon>Actinomycetota</taxon>
        <taxon>Actinomycetes</taxon>
        <taxon>Propionibacteriales</taxon>
        <taxon>Kribbellaceae</taxon>
        <taxon>Kribbella</taxon>
    </lineage>
</organism>
<name>A0A4Q7XB89_9ACTN</name>
<dbReference type="EMBL" id="SHKR01000011">
    <property type="protein sequence ID" value="RZU20045.1"/>
    <property type="molecule type" value="Genomic_DNA"/>
</dbReference>
<keyword evidence="2" id="KW-1133">Transmembrane helix</keyword>
<protein>
    <submittedName>
        <fullName evidence="3">Uncharacterized protein</fullName>
    </submittedName>
</protein>
<keyword evidence="4" id="KW-1185">Reference proteome</keyword>
<sequence length="229" mass="25428">MTLSDVVAATWFQTLGGWSNLLQGLGSAVVSGLVAALTAYLVVRWTHKSEMRVATEMDARSVVRSLTADSLKVLADVQELINQPIGEVAERLRRLQVEVRLCRMRFGTAFNINFPTIALVDEAFVLDTMSPLVNEIDKSFDETEKRVETAAEAMEVEPVPDPEVVMAAVSEAIEMLNATMLQINDLNRACASWLGDRNSRRRRRGLSTKRRAPEVPPKDPEQPPTTPDH</sequence>
<feature type="compositionally biased region" description="Basic residues" evidence="1">
    <location>
        <begin position="199"/>
        <end position="210"/>
    </location>
</feature>
<feature type="region of interest" description="Disordered" evidence="1">
    <location>
        <begin position="199"/>
        <end position="229"/>
    </location>
</feature>